<proteinExistence type="predicted"/>
<sequence>MMNRLNNTEDILSRRISGFHQYQLNEPVHLTYVSRNLCEMVGYAEDELLDDSRDLYELLVHPADREKYSGLIREGTKGEQTLTGEYRLVKKDGAVICVRDTLTSRRLDDGTYEGNSVLTDISDLKKENSDLQFLNETIPCGFMKYTCEKQPRLTYINQKMIDILRCPAVREGELDYLEMYKGNIFLMVPMEEQRRFSKYLNRVYSADAPIAGEMALLRCDGTRAYVFGWVTKTVNEEGAEEFQSVCMDITARHQMRKDAETRRYMKALTDVYDKIFEFNLDSNTVKCLHCEDGSSFKMFENVPMLIDEALDKWTLGAVEAESREKFRGFFRDFCQKRLYEPDAKPPQITYNARSGSGEMKQYTGIFIKVDDSVSYYCCRRIQETGKEHVLQTENDELKQNMKDLVMQFSDGLAAFEVSADGQVKPLYASDNVQEFFGYTEKEWALLTEKFTPLESFVAYSEAAYEDYLELLRAGEAEYTYFDYGTETERKIKAICSPKESGGKTPRYVMLYQVEDTEPDGKKTLPENRTVSIRTFGYFDVFVGDKPIAFRNKKSKELLALLVDRRGGYITSEEAIGFLWEDEPANTVTMSRYRKVALRLKNTLEEYGISDIVESVDGKRRIVMEKVQCDLYQYCSGREEYANLFKGSYLTNYSWGETTLGELSNKPE</sequence>
<accession>A0AC61NAH1</accession>
<gene>
    <name evidence="1" type="ORF">JYE49_06125</name>
</gene>
<protein>
    <submittedName>
        <fullName evidence="1">PAS domain-containing protein</fullName>
    </submittedName>
</protein>
<dbReference type="EMBL" id="CP068393">
    <property type="protein sequence ID" value="QUC68268.1"/>
    <property type="molecule type" value="Genomic_DNA"/>
</dbReference>
<organism evidence="1 2">
    <name type="scientific">Aristaeella hokkaidonensis</name>
    <dbReference type="NCBI Taxonomy" id="3046382"/>
    <lineage>
        <taxon>Bacteria</taxon>
        <taxon>Bacillati</taxon>
        <taxon>Bacillota</taxon>
        <taxon>Clostridia</taxon>
        <taxon>Eubacteriales</taxon>
        <taxon>Aristaeellaceae</taxon>
        <taxon>Aristaeella</taxon>
    </lineage>
</organism>
<evidence type="ECO:0000313" key="2">
    <source>
        <dbReference type="Proteomes" id="UP000682782"/>
    </source>
</evidence>
<evidence type="ECO:0000313" key="1">
    <source>
        <dbReference type="EMBL" id="QUC68268.1"/>
    </source>
</evidence>
<keyword evidence="2" id="KW-1185">Reference proteome</keyword>
<name>A0AC61NAH1_9FIRM</name>
<dbReference type="Proteomes" id="UP000682782">
    <property type="component" value="Chromosome"/>
</dbReference>
<reference evidence="1" key="1">
    <citation type="submission" date="2021-01" db="EMBL/GenBank/DDBJ databases">
        <title>Complete genome sequence of Clostridiales bacterium R-7.</title>
        <authorList>
            <person name="Mahoney-Kurpe S.C."/>
            <person name="Palevich N."/>
            <person name="Koike S."/>
            <person name="Moon C.D."/>
            <person name="Attwood G.T."/>
        </authorList>
    </citation>
    <scope>NUCLEOTIDE SEQUENCE</scope>
    <source>
        <strain evidence="1">R-7</strain>
    </source>
</reference>